<dbReference type="GO" id="GO:0005737">
    <property type="term" value="C:cytoplasm"/>
    <property type="evidence" value="ECO:0007669"/>
    <property type="project" value="TreeGrafter"/>
</dbReference>
<reference evidence="2" key="2">
    <citation type="submission" date="2025-08" db="UniProtKB">
        <authorList>
            <consortium name="Ensembl"/>
        </authorList>
    </citation>
    <scope>IDENTIFICATION</scope>
</reference>
<dbReference type="InterPro" id="IPR010565">
    <property type="entry name" value="Muskelin_N"/>
</dbReference>
<reference evidence="2" key="1">
    <citation type="submission" date="2020-03" db="EMBL/GenBank/DDBJ databases">
        <title>Melopsittacus undulatus (budgerigar) genome, bMelUnd1, maternal haplotype with Z.</title>
        <authorList>
            <person name="Gedman G."/>
            <person name="Mountcastle J."/>
            <person name="Haase B."/>
            <person name="Formenti G."/>
            <person name="Wright T."/>
            <person name="Apodaca J."/>
            <person name="Pelan S."/>
            <person name="Chow W."/>
            <person name="Rhie A."/>
            <person name="Howe K."/>
            <person name="Fedrigo O."/>
            <person name="Jarvis E.D."/>
        </authorList>
    </citation>
    <scope>NUCLEOTIDE SEQUENCE [LARGE SCALE GENOMIC DNA]</scope>
</reference>
<sequence>MIVGRGLEDEVSSLPHVSRGLQDEVTSTFMCLSQNDEQMFLCRFIKIVPLLSWGPSFNFSIWYAELNGIDDPDVVQSCLNWYTK</sequence>
<protein>
    <submittedName>
        <fullName evidence="2">Uncharacterized protein</fullName>
    </submittedName>
</protein>
<dbReference type="Ensembl" id="ENSMUNT00000033357.1">
    <property type="protein sequence ID" value="ENSMUNP00000029311.1"/>
    <property type="gene ID" value="ENSMUNG00000017184.1"/>
</dbReference>
<dbReference type="PANTHER" id="PTHR15526:SF5">
    <property type="entry name" value="MUSKELIN"/>
    <property type="match status" value="1"/>
</dbReference>
<dbReference type="InterPro" id="IPR052456">
    <property type="entry name" value="CTLH_complex_component"/>
</dbReference>
<dbReference type="Pfam" id="PF06588">
    <property type="entry name" value="Muskelin_N"/>
    <property type="match status" value="1"/>
</dbReference>
<evidence type="ECO:0000313" key="2">
    <source>
        <dbReference type="Ensembl" id="ENSMUNP00000029311.1"/>
    </source>
</evidence>
<keyword evidence="1" id="KW-0677">Repeat</keyword>
<evidence type="ECO:0000313" key="3">
    <source>
        <dbReference type="Proteomes" id="UP000694405"/>
    </source>
</evidence>
<dbReference type="PANTHER" id="PTHR15526">
    <property type="entry name" value="MUSKELIN"/>
    <property type="match status" value="1"/>
</dbReference>
<dbReference type="Proteomes" id="UP000694405">
    <property type="component" value="Unassembled WGS sequence"/>
</dbReference>
<organism evidence="2 3">
    <name type="scientific">Melopsittacus undulatus</name>
    <name type="common">Budgerigar</name>
    <name type="synonym">Psittacus undulatus</name>
    <dbReference type="NCBI Taxonomy" id="13146"/>
    <lineage>
        <taxon>Eukaryota</taxon>
        <taxon>Metazoa</taxon>
        <taxon>Chordata</taxon>
        <taxon>Craniata</taxon>
        <taxon>Vertebrata</taxon>
        <taxon>Euteleostomi</taxon>
        <taxon>Archelosauria</taxon>
        <taxon>Archosauria</taxon>
        <taxon>Dinosauria</taxon>
        <taxon>Saurischia</taxon>
        <taxon>Theropoda</taxon>
        <taxon>Coelurosauria</taxon>
        <taxon>Aves</taxon>
        <taxon>Neognathae</taxon>
        <taxon>Neoaves</taxon>
        <taxon>Telluraves</taxon>
        <taxon>Australaves</taxon>
        <taxon>Psittaciformes</taxon>
        <taxon>Psittaculidae</taxon>
        <taxon>Melopsittacus</taxon>
    </lineage>
</organism>
<evidence type="ECO:0000256" key="1">
    <source>
        <dbReference type="ARBA" id="ARBA00022737"/>
    </source>
</evidence>
<dbReference type="AlphaFoldDB" id="A0A8V5GVD8"/>
<dbReference type="Gene3D" id="2.60.120.260">
    <property type="entry name" value="Galactose-binding domain-like"/>
    <property type="match status" value="1"/>
</dbReference>
<keyword evidence="3" id="KW-1185">Reference proteome</keyword>
<name>A0A8V5GVD8_MELUD</name>
<reference evidence="2" key="3">
    <citation type="submission" date="2025-09" db="UniProtKB">
        <authorList>
            <consortium name="Ensembl"/>
        </authorList>
    </citation>
    <scope>IDENTIFICATION</scope>
</reference>
<proteinExistence type="predicted"/>
<accession>A0A8V5GVD8</accession>